<comment type="caution">
    <text evidence="2">The sequence shown here is derived from an EMBL/GenBank/DDBJ whole genome shotgun (WGS) entry which is preliminary data.</text>
</comment>
<evidence type="ECO:0000313" key="2">
    <source>
        <dbReference type="EMBL" id="KAH7349874.1"/>
    </source>
</evidence>
<protein>
    <submittedName>
        <fullName evidence="2">Uncharacterized protein</fullName>
    </submittedName>
</protein>
<name>A0A8K0TCA6_9PEZI</name>
<dbReference type="Proteomes" id="UP000813385">
    <property type="component" value="Unassembled WGS sequence"/>
</dbReference>
<gene>
    <name evidence="2" type="ORF">B0T11DRAFT_135380</name>
</gene>
<feature type="region of interest" description="Disordered" evidence="1">
    <location>
        <begin position="56"/>
        <end position="144"/>
    </location>
</feature>
<organism evidence="2 3">
    <name type="scientific">Plectosphaerella cucumerina</name>
    <dbReference type="NCBI Taxonomy" id="40658"/>
    <lineage>
        <taxon>Eukaryota</taxon>
        <taxon>Fungi</taxon>
        <taxon>Dikarya</taxon>
        <taxon>Ascomycota</taxon>
        <taxon>Pezizomycotina</taxon>
        <taxon>Sordariomycetes</taxon>
        <taxon>Hypocreomycetidae</taxon>
        <taxon>Glomerellales</taxon>
        <taxon>Plectosphaerellaceae</taxon>
        <taxon>Plectosphaerella</taxon>
    </lineage>
</organism>
<evidence type="ECO:0000256" key="1">
    <source>
        <dbReference type="SAM" id="MobiDB-lite"/>
    </source>
</evidence>
<dbReference type="PANTHER" id="PTHR37540">
    <property type="entry name" value="TRANSCRIPTION FACTOR (ACR-2), PUTATIVE-RELATED-RELATED"/>
    <property type="match status" value="1"/>
</dbReference>
<keyword evidence="3" id="KW-1185">Reference proteome</keyword>
<dbReference type="OrthoDB" id="3469225at2759"/>
<accession>A0A8K0TCA6</accession>
<dbReference type="PANTHER" id="PTHR37540:SF5">
    <property type="entry name" value="TRANSCRIPTION FACTOR DOMAIN-CONTAINING PROTEIN"/>
    <property type="match status" value="1"/>
</dbReference>
<evidence type="ECO:0000313" key="3">
    <source>
        <dbReference type="Proteomes" id="UP000813385"/>
    </source>
</evidence>
<dbReference type="EMBL" id="JAGPXD010000006">
    <property type="protein sequence ID" value="KAH7349874.1"/>
    <property type="molecule type" value="Genomic_DNA"/>
</dbReference>
<sequence>MCFVCAQAVASLRVPMDHINITVQDGAMVSTKRGFQVSKTKYQGIRFVNTYAPEGMVSTKKPSKSSSCQGGMQHCFRLSKPTETPKAAADINGTPRQLKKSTRRSNTPNTPSDQSTSSDDAFSSDSSATTILSDRTPSPDTFRPDVWDTHSFGFPMTPRGKKMVHVYFSSIPSKMYPLDDILTYNPARTPSFFERINRNLIIMRSVTGTGLLIDSARRGQPCSAEILDYMARFYGMINLELQGSKGVSKETIECVCSMAIGATHIGQYDHWRLHMKGLRQITDLESDALRDGGYLMNKLRRADVKGAATVGELPFLPHMRLHDNVSNVLPLAIRKKTAQSVEAMLAPCGLQPAVIDSVTGLALFVRTLKTASASRGKLRLDPHGFIDEWYWVESQLLRHPGPLCDPDTPAQSLQVNIAEGSPMGEFGKAPTIKTLHMPAPLNVEPASAENILEPVVRLASVLYIEALIPDDPRTLNGYAVLLTLMSKTMGDVMNRLRRRGAIAGDRRFDDGLFEIAAMRPVMIWAALVAYVVAWLGEREVHWGSVRYERAVYRDYLLYFIGPEAEDVSRLRDLDLAFCEILDLQGLLRKKLDTRELLQAIIRDHVDGLG</sequence>
<proteinExistence type="predicted"/>
<feature type="compositionally biased region" description="Low complexity" evidence="1">
    <location>
        <begin position="112"/>
        <end position="130"/>
    </location>
</feature>
<dbReference type="AlphaFoldDB" id="A0A8K0TCA6"/>
<reference evidence="2" key="1">
    <citation type="journal article" date="2021" name="Nat. Commun.">
        <title>Genetic determinants of endophytism in the Arabidopsis root mycobiome.</title>
        <authorList>
            <person name="Mesny F."/>
            <person name="Miyauchi S."/>
            <person name="Thiergart T."/>
            <person name="Pickel B."/>
            <person name="Atanasova L."/>
            <person name="Karlsson M."/>
            <person name="Huettel B."/>
            <person name="Barry K.W."/>
            <person name="Haridas S."/>
            <person name="Chen C."/>
            <person name="Bauer D."/>
            <person name="Andreopoulos W."/>
            <person name="Pangilinan J."/>
            <person name="LaButti K."/>
            <person name="Riley R."/>
            <person name="Lipzen A."/>
            <person name="Clum A."/>
            <person name="Drula E."/>
            <person name="Henrissat B."/>
            <person name="Kohler A."/>
            <person name="Grigoriev I.V."/>
            <person name="Martin F.M."/>
            <person name="Hacquard S."/>
        </authorList>
    </citation>
    <scope>NUCLEOTIDE SEQUENCE</scope>
    <source>
        <strain evidence="2">MPI-CAGE-AT-0016</strain>
    </source>
</reference>